<dbReference type="Proteomes" id="UP000192536">
    <property type="component" value="Unassembled WGS sequence"/>
</dbReference>
<feature type="transmembrane region" description="Helical" evidence="1">
    <location>
        <begin position="25"/>
        <end position="44"/>
    </location>
</feature>
<keyword evidence="1" id="KW-0472">Membrane</keyword>
<name>A0A1X0WAQ6_9GAMM</name>
<accession>A0A1X0WAQ6</accession>
<dbReference type="EMBL" id="MRWE01000043">
    <property type="protein sequence ID" value="ORJ23785.1"/>
    <property type="molecule type" value="Genomic_DNA"/>
</dbReference>
<organism evidence="2 3">
    <name type="scientific">Rouxiella badensis</name>
    <dbReference type="NCBI Taxonomy" id="1646377"/>
    <lineage>
        <taxon>Bacteria</taxon>
        <taxon>Pseudomonadati</taxon>
        <taxon>Pseudomonadota</taxon>
        <taxon>Gammaproteobacteria</taxon>
        <taxon>Enterobacterales</taxon>
        <taxon>Yersiniaceae</taxon>
        <taxon>Rouxiella</taxon>
    </lineage>
</organism>
<evidence type="ECO:0000313" key="2">
    <source>
        <dbReference type="EMBL" id="ORJ23785.1"/>
    </source>
</evidence>
<keyword evidence="1" id="KW-0812">Transmembrane</keyword>
<dbReference type="AlphaFoldDB" id="A0A1X0WAQ6"/>
<gene>
    <name evidence="2" type="ORF">BS640_19810</name>
</gene>
<keyword evidence="1" id="KW-1133">Transmembrane helix</keyword>
<evidence type="ECO:0000256" key="1">
    <source>
        <dbReference type="SAM" id="Phobius"/>
    </source>
</evidence>
<comment type="caution">
    <text evidence="2">The sequence shown here is derived from an EMBL/GenBank/DDBJ whole genome shotgun (WGS) entry which is preliminary data.</text>
</comment>
<evidence type="ECO:0000313" key="3">
    <source>
        <dbReference type="Proteomes" id="UP000192536"/>
    </source>
</evidence>
<keyword evidence="3" id="KW-1185">Reference proteome</keyword>
<proteinExistence type="predicted"/>
<reference evidence="2 3" key="1">
    <citation type="journal article" date="2017" name="Int. J. Syst. Evol. Microbiol.">
        <title>Rouxiella badensis sp. nov. and Rouxiella silvae sp. nov. isolated from peat bog soil in Germany and emendation of the genus description.</title>
        <authorList>
            <person name="Le Fleche-Mateos A."/>
            <person name="Kugler J.H."/>
            <person name="Hansen S.H."/>
            <person name="Syldatk C."/>
            <person name="Hausmann R."/>
            <person name="Lomprez F."/>
            <person name="Vandenbogaert M."/>
            <person name="Manuguerra J.C."/>
            <person name="Grimont P.A."/>
        </authorList>
    </citation>
    <scope>NUCLEOTIDE SEQUENCE [LARGE SCALE GENOMIC DNA]</scope>
    <source>
        <strain evidence="2 3">DSM 100043</strain>
    </source>
</reference>
<sequence length="59" mass="6626">MLVAIWAVIFSAFYPASSNFALKGLLFIVAIAASLIIPALYFKIKNKDNVIWKKKAIPW</sequence>
<protein>
    <submittedName>
        <fullName evidence="2">Uncharacterized protein</fullName>
    </submittedName>
</protein>